<dbReference type="Proteomes" id="UP000556201">
    <property type="component" value="Unassembled WGS sequence"/>
</dbReference>
<dbReference type="EMBL" id="JACHLJ010000001">
    <property type="protein sequence ID" value="MBB5770377.1"/>
    <property type="molecule type" value="Genomic_DNA"/>
</dbReference>
<name>A0A7W9FRV4_BREVE</name>
<evidence type="ECO:0000313" key="3">
    <source>
        <dbReference type="Proteomes" id="UP000556201"/>
    </source>
</evidence>
<dbReference type="Gene3D" id="3.30.2390.10">
    <property type="entry name" value="TTHA1013-like"/>
    <property type="match status" value="1"/>
</dbReference>
<gene>
    <name evidence="2" type="ORF">HNP47_000346</name>
</gene>
<sequence>MAEEFYVKAIWDPETGVWCSESNIVGLVLETATLGEFENLARHFAPELLAENLGIHGAVPVRFEAAGGFDVIAA</sequence>
<comment type="caution">
    <text evidence="2">The sequence shown here is derived from an EMBL/GenBank/DDBJ whole genome shotgun (WGS) entry which is preliminary data.</text>
</comment>
<dbReference type="AlphaFoldDB" id="A0A7W9FRV4"/>
<feature type="domain" description="DUF1902" evidence="1">
    <location>
        <begin position="5"/>
        <end position="65"/>
    </location>
</feature>
<dbReference type="InterPro" id="IPR015066">
    <property type="entry name" value="DUF1902"/>
</dbReference>
<evidence type="ECO:0000259" key="1">
    <source>
        <dbReference type="Pfam" id="PF08972"/>
    </source>
</evidence>
<dbReference type="RefSeq" id="WP_184277873.1">
    <property type="nucleotide sequence ID" value="NZ_JACHLJ010000001.1"/>
</dbReference>
<organism evidence="2 3">
    <name type="scientific">Brevundimonas vesicularis</name>
    <name type="common">Pseudomonas vesicularis</name>
    <dbReference type="NCBI Taxonomy" id="41276"/>
    <lineage>
        <taxon>Bacteria</taxon>
        <taxon>Pseudomonadati</taxon>
        <taxon>Pseudomonadota</taxon>
        <taxon>Alphaproteobacteria</taxon>
        <taxon>Caulobacterales</taxon>
        <taxon>Caulobacteraceae</taxon>
        <taxon>Brevundimonas</taxon>
    </lineage>
</organism>
<proteinExistence type="predicted"/>
<reference evidence="2 3" key="1">
    <citation type="submission" date="2020-08" db="EMBL/GenBank/DDBJ databases">
        <title>Functional genomics of gut bacteria from endangered species of beetles.</title>
        <authorList>
            <person name="Carlos-Shanley C."/>
        </authorList>
    </citation>
    <scope>NUCLEOTIDE SEQUENCE [LARGE SCALE GENOMIC DNA]</scope>
    <source>
        <strain evidence="2 3">S00192</strain>
    </source>
</reference>
<dbReference type="Pfam" id="PF08972">
    <property type="entry name" value="DUF1902"/>
    <property type="match status" value="1"/>
</dbReference>
<protein>
    <recommendedName>
        <fullName evidence="1">DUF1902 domain-containing protein</fullName>
    </recommendedName>
</protein>
<accession>A0A7W9FRV4</accession>
<evidence type="ECO:0000313" key="2">
    <source>
        <dbReference type="EMBL" id="MBB5770377.1"/>
    </source>
</evidence>